<organism evidence="1 2">
    <name type="scientific">Arthrobacter sulfonylureivorans</name>
    <dbReference type="NCBI Taxonomy" id="2486855"/>
    <lineage>
        <taxon>Bacteria</taxon>
        <taxon>Bacillati</taxon>
        <taxon>Actinomycetota</taxon>
        <taxon>Actinomycetes</taxon>
        <taxon>Micrococcales</taxon>
        <taxon>Micrococcaceae</taxon>
        <taxon>Arthrobacter</taxon>
    </lineage>
</organism>
<dbReference type="Proteomes" id="UP000829069">
    <property type="component" value="Chromosome"/>
</dbReference>
<evidence type="ECO:0000313" key="1">
    <source>
        <dbReference type="EMBL" id="UNK47301.1"/>
    </source>
</evidence>
<dbReference type="EMBL" id="CP093326">
    <property type="protein sequence ID" value="UNK47301.1"/>
    <property type="molecule type" value="Genomic_DNA"/>
</dbReference>
<reference evidence="1 2" key="1">
    <citation type="submission" date="2022-03" db="EMBL/GenBank/DDBJ databases">
        <title>Isotopic signatures of nitrous oxide derived from detoxification processes.</title>
        <authorList>
            <person name="Behrendt U."/>
            <person name="Buchen C."/>
            <person name="Well R."/>
            <person name="Ulrich A."/>
            <person name="Rohe L."/>
            <person name="Kolb S."/>
            <person name="Schloter M."/>
            <person name="Horn M.A."/>
            <person name="Augustin J."/>
        </authorList>
    </citation>
    <scope>NUCLEOTIDE SEQUENCE [LARGE SCALE GENOMIC DNA]</scope>
    <source>
        <strain evidence="1 2">S4-C24</strain>
    </source>
</reference>
<name>A0ABY3WBD6_9MICC</name>
<dbReference type="RefSeq" id="WP_241915068.1">
    <property type="nucleotide sequence ID" value="NZ_CP093326.1"/>
</dbReference>
<keyword evidence="2" id="KW-1185">Reference proteome</keyword>
<accession>A0ABY3WBD6</accession>
<evidence type="ECO:0000313" key="2">
    <source>
        <dbReference type="Proteomes" id="UP000829069"/>
    </source>
</evidence>
<proteinExistence type="predicted"/>
<protein>
    <submittedName>
        <fullName evidence="1">Uncharacterized protein</fullName>
    </submittedName>
</protein>
<gene>
    <name evidence="1" type="ORF">MNQ99_08185</name>
</gene>
<sequence>MAADKLSTGTLNQKDLASYLDYHLLGSAAGVQLFDAVRQAWAGTPQEAEFRKLREELSAERKELKALHRSFGHGRNKLKRLGAMAGAVISRLNPLNPTRASGGVGTQLELESLLSALRGKQCMWQILAELAPMDPRLDALRFQELEAQAVAQQRRVERMMNSTAAQRFLASP</sequence>